<accession>A0A192YBK9</accession>
<dbReference type="GeneID" id="29059465"/>
<evidence type="ECO:0000313" key="2">
    <source>
        <dbReference type="Proteomes" id="UP000203816"/>
    </source>
</evidence>
<dbReference type="KEGG" id="vg:29059465"/>
<proteinExistence type="predicted"/>
<protein>
    <submittedName>
        <fullName evidence="1">Uncharacterized protein</fullName>
    </submittedName>
</protein>
<keyword evidence="2" id="KW-1185">Reference proteome</keyword>
<gene>
    <name evidence="1" type="ORF">MP1_gp0257</name>
</gene>
<reference evidence="1 2" key="1">
    <citation type="submission" date="2016-04" db="EMBL/GenBank/DDBJ databases">
        <title>Comparative genomics of Morganella phages MP1 and MP2 define new clades among the T4 and T7-like Viruses.</title>
        <authorList>
            <person name="Pinto G."/>
            <person name="Oliveira A."/>
            <person name="Malgorzata L."/>
            <person name="Kropinski A."/>
            <person name="Azeredo J."/>
        </authorList>
    </citation>
    <scope>NUCLEOTIDE SEQUENCE [LARGE SCALE GENOMIC DNA]</scope>
</reference>
<dbReference type="EMBL" id="KX078569">
    <property type="protein sequence ID" value="ANM46500.1"/>
    <property type="molecule type" value="Genomic_DNA"/>
</dbReference>
<dbReference type="Proteomes" id="UP000203816">
    <property type="component" value="Segment"/>
</dbReference>
<dbReference type="OrthoDB" id="25105at10239"/>
<organism evidence="1 2">
    <name type="scientific">Morganella phage vB_MmoM_MP1</name>
    <dbReference type="NCBI Taxonomy" id="1852628"/>
    <lineage>
        <taxon>Viruses</taxon>
        <taxon>Duplodnaviria</taxon>
        <taxon>Heunggongvirae</taxon>
        <taxon>Uroviricota</taxon>
        <taxon>Caudoviricetes</taxon>
        <taxon>Pantevenvirales</taxon>
        <taxon>Straboviridae</taxon>
        <taxon>Gualtarvirus</taxon>
        <taxon>Gualtarvirus mp1</taxon>
    </lineage>
</organism>
<name>A0A192YBK9_9CAUD</name>
<dbReference type="RefSeq" id="YP_009280115.1">
    <property type="nucleotide sequence ID" value="NC_031020.1"/>
</dbReference>
<sequence length="158" mass="18561">MYNVINECFREKAHLIDGYHKALLISKSDDVHDIGTRVVLALNSQFNNGIKRNPTDVIGTIDEYSLGRYYDVNWDNGKTNSYLIEDNDLIKVPKNFVEKDSKKCKCCGNEKEFSQFEKSDNSEDGYFPYCKPCVDGFKTWHEDEWKRYFNEKRNCRSI</sequence>
<evidence type="ECO:0000313" key="1">
    <source>
        <dbReference type="EMBL" id="ANM46500.1"/>
    </source>
</evidence>